<gene>
    <name evidence="2" type="ORF">DM482_03930</name>
    <name evidence="1" type="ORF">M5S13_03670</name>
</gene>
<evidence type="ECO:0008006" key="5">
    <source>
        <dbReference type="Google" id="ProtNLM"/>
    </source>
</evidence>
<evidence type="ECO:0000313" key="3">
    <source>
        <dbReference type="Proteomes" id="UP000247594"/>
    </source>
</evidence>
<keyword evidence="4" id="KW-1185">Reference proteome</keyword>
<name>A0AAE5TJN7_AVIPA</name>
<reference evidence="1 4" key="2">
    <citation type="journal article" date="2022" name="Front. Microbiol.">
        <title>Commensal bacteria contribute to the growth of multidrug-resistant Avibacterium paragallinarum in chickens.</title>
        <authorList>
            <person name="Zhu J."/>
            <person name="Chen Y."/>
            <person name="Wu Y."/>
            <person name="Wang Y."/>
            <person name="Zhu K."/>
        </authorList>
    </citation>
    <scope>NUCLEOTIDE SEQUENCE [LARGE SCALE GENOMIC DNA]</scope>
    <source>
        <strain evidence="1 4">AV25</strain>
    </source>
</reference>
<proteinExistence type="predicted"/>
<dbReference type="AlphaFoldDB" id="A0AAE5TJN7"/>
<reference evidence="2 3" key="1">
    <citation type="submission" date="2018-06" db="EMBL/GenBank/DDBJ databases">
        <authorList>
            <person name="Teymurazov M."/>
            <person name="Kislichkina A."/>
            <person name="Abaymova A."/>
            <person name="Mukhina T."/>
            <person name="Mayskaya N."/>
            <person name="Svetoch E."/>
            <person name="Bogun A."/>
        </authorList>
    </citation>
    <scope>NUCLEOTIDE SEQUENCE [LARGE SCALE GENOMIC DNA]</scope>
    <source>
        <strain evidence="2 3">SCPM-O-B-8406</strain>
    </source>
</reference>
<comment type="caution">
    <text evidence="2">The sequence shown here is derived from an EMBL/GenBank/DDBJ whole genome shotgun (WGS) entry which is preliminary data.</text>
</comment>
<dbReference type="EMBL" id="QJPJ01000004">
    <property type="protein sequence ID" value="PXZ39886.1"/>
    <property type="molecule type" value="Genomic_DNA"/>
</dbReference>
<accession>A0AAE5TJN7</accession>
<dbReference type="Proteomes" id="UP000247594">
    <property type="component" value="Unassembled WGS sequence"/>
</dbReference>
<dbReference type="Proteomes" id="UP001347884">
    <property type="component" value="Unassembled WGS sequence"/>
</dbReference>
<protein>
    <recommendedName>
        <fullName evidence="5">Integrase core domain</fullName>
    </recommendedName>
</protein>
<dbReference type="EMBL" id="JAMDKF010000006">
    <property type="protein sequence ID" value="MEE6040991.1"/>
    <property type="molecule type" value="Genomic_DNA"/>
</dbReference>
<evidence type="ECO:0000313" key="4">
    <source>
        <dbReference type="Proteomes" id="UP001347884"/>
    </source>
</evidence>
<reference evidence="1" key="3">
    <citation type="submission" date="2022-05" db="EMBL/GenBank/DDBJ databases">
        <authorList>
            <person name="Chen Y."/>
            <person name="Zhu J."/>
            <person name="Zhu K."/>
        </authorList>
    </citation>
    <scope>NUCLEOTIDE SEQUENCE</scope>
    <source>
        <strain evidence="1">AV25</strain>
    </source>
</reference>
<sequence>MTKFRVGNEKLYLSPIMDLVSREIITYQIRRRQSFGLFSKMLKEALSKRTSGTVPMIHREQGCLYQLSACREILMGKKGFPKAIQSMSRKGNCYCGDREFL</sequence>
<evidence type="ECO:0000313" key="1">
    <source>
        <dbReference type="EMBL" id="MEE6040991.1"/>
    </source>
</evidence>
<organism evidence="2 3">
    <name type="scientific">Avibacterium paragallinarum</name>
    <name type="common">Haemophilus gallinarum</name>
    <dbReference type="NCBI Taxonomy" id="728"/>
    <lineage>
        <taxon>Bacteria</taxon>
        <taxon>Pseudomonadati</taxon>
        <taxon>Pseudomonadota</taxon>
        <taxon>Gammaproteobacteria</taxon>
        <taxon>Pasteurellales</taxon>
        <taxon>Pasteurellaceae</taxon>
        <taxon>Avibacterium</taxon>
    </lineage>
</organism>
<dbReference type="RefSeq" id="WP_110479153.1">
    <property type="nucleotide sequence ID" value="NZ_CP081939.1"/>
</dbReference>
<evidence type="ECO:0000313" key="2">
    <source>
        <dbReference type="EMBL" id="PXZ39886.1"/>
    </source>
</evidence>